<dbReference type="Proteomes" id="UP000182057">
    <property type="component" value="Unassembled WGS sequence"/>
</dbReference>
<protein>
    <submittedName>
        <fullName evidence="1">Uncharacterized protein</fullName>
    </submittedName>
</protein>
<proteinExistence type="predicted"/>
<gene>
    <name evidence="1" type="ORF">TFUB20_00483</name>
</gene>
<dbReference type="EMBL" id="FMMM01000021">
    <property type="protein sequence ID" value="SCQ18825.1"/>
    <property type="molecule type" value="Genomic_DNA"/>
</dbReference>
<evidence type="ECO:0000313" key="1">
    <source>
        <dbReference type="EMBL" id="SCQ18825.1"/>
    </source>
</evidence>
<accession>A0A1D3UF85</accession>
<name>A0A1D3UF85_TANFO</name>
<sequence>MIEMSDFAFFSALNFCKDHAFFRYKKTNEKTLIKKAMYRIFLQSAG</sequence>
<reference evidence="1 2" key="1">
    <citation type="submission" date="2016-09" db="EMBL/GenBank/DDBJ databases">
        <authorList>
            <person name="Capua I."/>
            <person name="De Benedictis P."/>
            <person name="Joannis T."/>
            <person name="Lombin L.H."/>
            <person name="Cattoli G."/>
        </authorList>
    </citation>
    <scope>NUCLEOTIDE SEQUENCE [LARGE SCALE GENOMIC DNA]</scope>
    <source>
        <strain evidence="1 2">UB20</strain>
    </source>
</reference>
<evidence type="ECO:0000313" key="2">
    <source>
        <dbReference type="Proteomes" id="UP000182057"/>
    </source>
</evidence>
<dbReference type="AlphaFoldDB" id="A0A1D3UF85"/>
<organism evidence="1 2">
    <name type="scientific">Tannerella forsythia</name>
    <name type="common">Bacteroides forsythus</name>
    <dbReference type="NCBI Taxonomy" id="28112"/>
    <lineage>
        <taxon>Bacteria</taxon>
        <taxon>Pseudomonadati</taxon>
        <taxon>Bacteroidota</taxon>
        <taxon>Bacteroidia</taxon>
        <taxon>Bacteroidales</taxon>
        <taxon>Tannerellaceae</taxon>
        <taxon>Tannerella</taxon>
    </lineage>
</organism>